<reference evidence="3 4" key="1">
    <citation type="submission" date="2023-03" db="EMBL/GenBank/DDBJ databases">
        <title>Bacillus Genome Sequencing.</title>
        <authorList>
            <person name="Dunlap C."/>
        </authorList>
    </citation>
    <scope>NUCLEOTIDE SEQUENCE [LARGE SCALE GENOMIC DNA]</scope>
    <source>
        <strain evidence="3 4">NRS-1717</strain>
    </source>
</reference>
<dbReference type="EMBL" id="JARTFS010000008">
    <property type="protein sequence ID" value="MED4401878.1"/>
    <property type="molecule type" value="Genomic_DNA"/>
</dbReference>
<dbReference type="GeneID" id="301142064"/>
<sequence length="279" mass="32440">MRDRIYYDENEHSSKSGDHENDPKSSKPYFPSMMPKKNAVVPSVPNKPNKLNKPQTIPKAFVKVPVVLGETTVQLNLDGGIEFPEPVLEIKEIKKNLKLTQYRLLLPTNKLFIKGFVRKNIQYATPKHSTSRYIVSQIHALTTDIPFETVTEIEFINEPVFQSNPDTKDFSFLTKRKHPLGFSRKEKFLSDDFQQYDQISGEVFNENPYCELLSSKFIEYDEALDRKMGRVVGLFGERMETPFEEGTFTKMEEKMIVEFTIKILQNQQVYVDYNDPLYS</sequence>
<accession>A0ABU6NYW5</accession>
<organism evidence="3 4">
    <name type="scientific">Metabacillus fastidiosus</name>
    <dbReference type="NCBI Taxonomy" id="1458"/>
    <lineage>
        <taxon>Bacteria</taxon>
        <taxon>Bacillati</taxon>
        <taxon>Bacillota</taxon>
        <taxon>Bacilli</taxon>
        <taxon>Bacillales</taxon>
        <taxon>Bacillaceae</taxon>
        <taxon>Metabacillus</taxon>
    </lineage>
</organism>
<protein>
    <submittedName>
        <fullName evidence="3">DUF3794 domain-containing protein</fullName>
    </submittedName>
</protein>
<dbReference type="InterPro" id="IPR057174">
    <property type="entry name" value="DUF7852"/>
</dbReference>
<name>A0ABU6NYW5_9BACI</name>
<evidence type="ECO:0000256" key="1">
    <source>
        <dbReference type="SAM" id="MobiDB-lite"/>
    </source>
</evidence>
<dbReference type="Pfam" id="PF25250">
    <property type="entry name" value="DUF7852"/>
    <property type="match status" value="1"/>
</dbReference>
<feature type="region of interest" description="Disordered" evidence="1">
    <location>
        <begin position="1"/>
        <end position="52"/>
    </location>
</feature>
<evidence type="ECO:0000259" key="2">
    <source>
        <dbReference type="Pfam" id="PF25250"/>
    </source>
</evidence>
<feature type="domain" description="DUF7852" evidence="2">
    <location>
        <begin position="51"/>
        <end position="108"/>
    </location>
</feature>
<dbReference type="NCBIfam" id="NF045794">
    <property type="entry name" value="CsxC_fam"/>
    <property type="match status" value="1"/>
</dbReference>
<evidence type="ECO:0000313" key="3">
    <source>
        <dbReference type="EMBL" id="MED4401878.1"/>
    </source>
</evidence>
<feature type="compositionally biased region" description="Basic and acidic residues" evidence="1">
    <location>
        <begin position="1"/>
        <end position="25"/>
    </location>
</feature>
<dbReference type="Proteomes" id="UP001342826">
    <property type="component" value="Unassembled WGS sequence"/>
</dbReference>
<dbReference type="InterPro" id="IPR054845">
    <property type="entry name" value="Exosporium_prot_C"/>
</dbReference>
<comment type="caution">
    <text evidence="3">The sequence shown here is derived from an EMBL/GenBank/DDBJ whole genome shotgun (WGS) entry which is preliminary data.</text>
</comment>
<dbReference type="RefSeq" id="WP_066232209.1">
    <property type="nucleotide sequence ID" value="NZ_JARTFQ010000002.1"/>
</dbReference>
<evidence type="ECO:0000313" key="4">
    <source>
        <dbReference type="Proteomes" id="UP001342826"/>
    </source>
</evidence>
<gene>
    <name evidence="3" type="ORF">P9271_11175</name>
</gene>
<keyword evidence="4" id="KW-1185">Reference proteome</keyword>
<proteinExistence type="predicted"/>